<gene>
    <name evidence="1" type="ORF">TGEB3V08_LOCUS10683</name>
</gene>
<organism evidence="1">
    <name type="scientific">Timema genevievae</name>
    <name type="common">Walking stick</name>
    <dbReference type="NCBI Taxonomy" id="629358"/>
    <lineage>
        <taxon>Eukaryota</taxon>
        <taxon>Metazoa</taxon>
        <taxon>Ecdysozoa</taxon>
        <taxon>Arthropoda</taxon>
        <taxon>Hexapoda</taxon>
        <taxon>Insecta</taxon>
        <taxon>Pterygota</taxon>
        <taxon>Neoptera</taxon>
        <taxon>Polyneoptera</taxon>
        <taxon>Phasmatodea</taxon>
        <taxon>Timematodea</taxon>
        <taxon>Timematoidea</taxon>
        <taxon>Timematidae</taxon>
        <taxon>Timema</taxon>
    </lineage>
</organism>
<evidence type="ECO:0000313" key="1">
    <source>
        <dbReference type="EMBL" id="CAD7610250.1"/>
    </source>
</evidence>
<proteinExistence type="predicted"/>
<accession>A0A7R9K8J7</accession>
<protein>
    <submittedName>
        <fullName evidence="1">Uncharacterized protein</fullName>
    </submittedName>
</protein>
<sequence>MRQVTLECGWGQVNDMLRVVVTSNFSTTWDLTLTELEKRGITKEDVTLQEMSPSLMQPPENDEEKALYYQDRKWSRVELDEGDFPALVVNLTKIPQMDTGDACLSRGKEAVQAPTSAAPIQTLGALLPSGVFQQAVGVAARQPGSTNNLQGGGVRTIINITAGN</sequence>
<name>A0A7R9K8J7_TIMGE</name>
<dbReference type="EMBL" id="OE846661">
    <property type="protein sequence ID" value="CAD7610250.1"/>
    <property type="molecule type" value="Genomic_DNA"/>
</dbReference>
<reference evidence="1" key="1">
    <citation type="submission" date="2020-11" db="EMBL/GenBank/DDBJ databases">
        <authorList>
            <person name="Tran Van P."/>
        </authorList>
    </citation>
    <scope>NUCLEOTIDE SEQUENCE</scope>
</reference>
<dbReference type="AlphaFoldDB" id="A0A7R9K8J7"/>